<accession>A0A645BXF2</accession>
<evidence type="ECO:0000256" key="6">
    <source>
        <dbReference type="ARBA" id="ARBA00022989"/>
    </source>
</evidence>
<dbReference type="AlphaFoldDB" id="A0A645BXF2"/>
<gene>
    <name evidence="9" type="ORF">SDC9_114718</name>
</gene>
<evidence type="ECO:0000256" key="5">
    <source>
        <dbReference type="ARBA" id="ARBA00022692"/>
    </source>
</evidence>
<feature type="transmembrane region" description="Helical" evidence="8">
    <location>
        <begin position="313"/>
        <end position="337"/>
    </location>
</feature>
<keyword evidence="6 8" id="KW-1133">Transmembrane helix</keyword>
<evidence type="ECO:0000256" key="8">
    <source>
        <dbReference type="SAM" id="Phobius"/>
    </source>
</evidence>
<reference evidence="9" key="1">
    <citation type="submission" date="2019-08" db="EMBL/GenBank/DDBJ databases">
        <authorList>
            <person name="Kucharzyk K."/>
            <person name="Murdoch R.W."/>
            <person name="Higgins S."/>
            <person name="Loffler F."/>
        </authorList>
    </citation>
    <scope>NUCLEOTIDE SEQUENCE</scope>
</reference>
<dbReference type="InterPro" id="IPR002549">
    <property type="entry name" value="AI-2E-like"/>
</dbReference>
<dbReference type="EMBL" id="VSSQ01021896">
    <property type="protein sequence ID" value="MPM67793.1"/>
    <property type="molecule type" value="Genomic_DNA"/>
</dbReference>
<keyword evidence="5 8" id="KW-0812">Transmembrane</keyword>
<sequence length="374" mass="38898">METPHVGDRAGAGDPAWLIGLRRYGIASWSALGIIGLVVVVCLAFGAVSGVMVPLVIAVMLGTVLSPIAASLERRGARPVLAALAALLVFALVAAGIIVLVTRGFIQQVPEISSQLNAGWSSFLVWGNSLDLDTIWLERARAAVQDYAPRLGEGVLGLVTDTFFGVISLAFGVFFAVFFLFFVIRDRSKFPDWVARLTGTDPALADKVISLVQGALSGYFRGVAVTAIITAPVFMVPLLLLRVPLAIPIFIMYFVLSFVPFVGAWITGIFAVLIAFGSGGSTAALIVLVSLLVSNGTVQTAVSSWALGSSLKMHPVAVLVATMVGGVIAGILGMVLAPPLLSATTKAAAAIRAQRDADSATDEADAGLVPPEQG</sequence>
<dbReference type="GO" id="GO:0005886">
    <property type="term" value="C:plasma membrane"/>
    <property type="evidence" value="ECO:0007669"/>
    <property type="project" value="UniProtKB-SubCell"/>
</dbReference>
<organism evidence="9">
    <name type="scientific">bioreactor metagenome</name>
    <dbReference type="NCBI Taxonomy" id="1076179"/>
    <lineage>
        <taxon>unclassified sequences</taxon>
        <taxon>metagenomes</taxon>
        <taxon>ecological metagenomes</taxon>
    </lineage>
</organism>
<evidence type="ECO:0000313" key="9">
    <source>
        <dbReference type="EMBL" id="MPM67793.1"/>
    </source>
</evidence>
<protein>
    <submittedName>
        <fullName evidence="9">Putative transport protein</fullName>
    </submittedName>
</protein>
<feature type="transmembrane region" description="Helical" evidence="8">
    <location>
        <begin position="84"/>
        <end position="106"/>
    </location>
</feature>
<comment type="caution">
    <text evidence="9">The sequence shown here is derived from an EMBL/GenBank/DDBJ whole genome shotgun (WGS) entry which is preliminary data.</text>
</comment>
<feature type="transmembrane region" description="Helical" evidence="8">
    <location>
        <begin position="26"/>
        <end position="46"/>
    </location>
</feature>
<evidence type="ECO:0000256" key="3">
    <source>
        <dbReference type="ARBA" id="ARBA00022448"/>
    </source>
</evidence>
<keyword evidence="7 8" id="KW-0472">Membrane</keyword>
<feature type="transmembrane region" description="Helical" evidence="8">
    <location>
        <begin position="163"/>
        <end position="184"/>
    </location>
</feature>
<keyword evidence="3" id="KW-0813">Transport</keyword>
<proteinExistence type="inferred from homology"/>
<evidence type="ECO:0000256" key="2">
    <source>
        <dbReference type="ARBA" id="ARBA00009773"/>
    </source>
</evidence>
<dbReference type="PANTHER" id="PTHR21716">
    <property type="entry name" value="TRANSMEMBRANE PROTEIN"/>
    <property type="match status" value="1"/>
</dbReference>
<feature type="transmembrane region" description="Helical" evidence="8">
    <location>
        <begin position="219"/>
        <end position="240"/>
    </location>
</feature>
<feature type="transmembrane region" description="Helical" evidence="8">
    <location>
        <begin position="52"/>
        <end position="72"/>
    </location>
</feature>
<evidence type="ECO:0000256" key="4">
    <source>
        <dbReference type="ARBA" id="ARBA00022475"/>
    </source>
</evidence>
<evidence type="ECO:0000256" key="7">
    <source>
        <dbReference type="ARBA" id="ARBA00023136"/>
    </source>
</evidence>
<dbReference type="PANTHER" id="PTHR21716:SF53">
    <property type="entry name" value="PERMEASE PERM-RELATED"/>
    <property type="match status" value="1"/>
</dbReference>
<comment type="subcellular location">
    <subcellularLocation>
        <location evidence="1">Cell membrane</location>
        <topology evidence="1">Multi-pass membrane protein</topology>
    </subcellularLocation>
</comment>
<comment type="similarity">
    <text evidence="2">Belongs to the autoinducer-2 exporter (AI-2E) (TC 2.A.86) family.</text>
</comment>
<dbReference type="Pfam" id="PF01594">
    <property type="entry name" value="AI-2E_transport"/>
    <property type="match status" value="1"/>
</dbReference>
<feature type="transmembrane region" description="Helical" evidence="8">
    <location>
        <begin position="283"/>
        <end position="307"/>
    </location>
</feature>
<keyword evidence="4" id="KW-1003">Cell membrane</keyword>
<evidence type="ECO:0000256" key="1">
    <source>
        <dbReference type="ARBA" id="ARBA00004651"/>
    </source>
</evidence>
<name>A0A645BXF2_9ZZZZ</name>
<feature type="transmembrane region" description="Helical" evidence="8">
    <location>
        <begin position="246"/>
        <end position="276"/>
    </location>
</feature>